<keyword evidence="2" id="KW-0812">Transmembrane</keyword>
<name>A0A074ZBI3_OPIVI</name>
<evidence type="ECO:0000313" key="4">
    <source>
        <dbReference type="Proteomes" id="UP000054324"/>
    </source>
</evidence>
<keyword evidence="4" id="KW-1185">Reference proteome</keyword>
<reference evidence="3 4" key="1">
    <citation type="submission" date="2013-11" db="EMBL/GenBank/DDBJ databases">
        <title>Opisthorchis viverrini - life in the bile duct.</title>
        <authorList>
            <person name="Young N.D."/>
            <person name="Nagarajan N."/>
            <person name="Lin S.J."/>
            <person name="Korhonen P.K."/>
            <person name="Jex A.R."/>
            <person name="Hall R.S."/>
            <person name="Safavi-Hemami H."/>
            <person name="Kaewkong W."/>
            <person name="Bertrand D."/>
            <person name="Gao S."/>
            <person name="Seet Q."/>
            <person name="Wongkham S."/>
            <person name="Teh B.T."/>
            <person name="Wongkham C."/>
            <person name="Intapan P.M."/>
            <person name="Maleewong W."/>
            <person name="Yang X."/>
            <person name="Hu M."/>
            <person name="Wang Z."/>
            <person name="Hofmann A."/>
            <person name="Sternberg P.W."/>
            <person name="Tan P."/>
            <person name="Wang J."/>
            <person name="Gasser R.B."/>
        </authorList>
    </citation>
    <scope>NUCLEOTIDE SEQUENCE [LARGE SCALE GENOMIC DNA]</scope>
</reference>
<gene>
    <name evidence="3" type="ORF">T265_10901</name>
</gene>
<dbReference type="AlphaFoldDB" id="A0A074ZBI3"/>
<protein>
    <recommendedName>
        <fullName evidence="5">Cytochrome c oxidase assembly protein COX16 homolog, mitochondrial</fullName>
    </recommendedName>
</protein>
<keyword evidence="2" id="KW-1133">Transmembrane helix</keyword>
<evidence type="ECO:0000313" key="3">
    <source>
        <dbReference type="EMBL" id="KER20580.1"/>
    </source>
</evidence>
<evidence type="ECO:0000256" key="2">
    <source>
        <dbReference type="SAM" id="Phobius"/>
    </source>
</evidence>
<dbReference type="Proteomes" id="UP000054324">
    <property type="component" value="Unassembled WGS sequence"/>
</dbReference>
<evidence type="ECO:0000256" key="1">
    <source>
        <dbReference type="SAM" id="MobiDB-lite"/>
    </source>
</evidence>
<sequence>MHQKNEPSWFGVDYPTWTVTSNCLVMQSKLSRFVVRTIPKIGTLVLSAITVAYLWNYMQIKTQLKKQRTSIDEPMIVEFYKQVEKESSGWKNKRVPRSWEESDEK</sequence>
<feature type="region of interest" description="Disordered" evidence="1">
    <location>
        <begin position="85"/>
        <end position="105"/>
    </location>
</feature>
<dbReference type="EMBL" id="KL597041">
    <property type="protein sequence ID" value="KER20580.1"/>
    <property type="molecule type" value="Genomic_DNA"/>
</dbReference>
<dbReference type="KEGG" id="ovi:T265_10901"/>
<keyword evidence="2" id="KW-0472">Membrane</keyword>
<dbReference type="GeneID" id="20325069"/>
<dbReference type="OrthoDB" id="6227311at2759"/>
<proteinExistence type="predicted"/>
<accession>A0A074ZBI3</accession>
<evidence type="ECO:0008006" key="5">
    <source>
        <dbReference type="Google" id="ProtNLM"/>
    </source>
</evidence>
<dbReference type="CTD" id="20325069"/>
<organism evidence="3 4">
    <name type="scientific">Opisthorchis viverrini</name>
    <name type="common">Southeast Asian liver fluke</name>
    <dbReference type="NCBI Taxonomy" id="6198"/>
    <lineage>
        <taxon>Eukaryota</taxon>
        <taxon>Metazoa</taxon>
        <taxon>Spiralia</taxon>
        <taxon>Lophotrochozoa</taxon>
        <taxon>Platyhelminthes</taxon>
        <taxon>Trematoda</taxon>
        <taxon>Digenea</taxon>
        <taxon>Opisthorchiida</taxon>
        <taxon>Opisthorchiata</taxon>
        <taxon>Opisthorchiidae</taxon>
        <taxon>Opisthorchis</taxon>
    </lineage>
</organism>
<feature type="transmembrane region" description="Helical" evidence="2">
    <location>
        <begin position="38"/>
        <end position="58"/>
    </location>
</feature>
<dbReference type="RefSeq" id="XP_009175678.1">
    <property type="nucleotide sequence ID" value="XM_009177414.1"/>
</dbReference>